<sequence length="55" mass="6154">MYVKRYFQNPNDENSQGIESILISIIDSEIDKIIQDAYDNAKVNSTTSSIGEDVA</sequence>
<comment type="caution">
    <text evidence="1">The sequence shown here is derived from an EMBL/GenBank/DDBJ whole genome shotgun (WGS) entry which is preliminary data.</text>
</comment>
<dbReference type="EMBL" id="JAUSTQ010000006">
    <property type="protein sequence ID" value="MDQ0159739.1"/>
    <property type="molecule type" value="Genomic_DNA"/>
</dbReference>
<dbReference type="RefSeq" id="WP_306976458.1">
    <property type="nucleotide sequence ID" value="NZ_JAUSTQ010000006.1"/>
</dbReference>
<dbReference type="Proteomes" id="UP001224359">
    <property type="component" value="Unassembled WGS sequence"/>
</dbReference>
<name>A0ABT9VFR1_9BACI</name>
<accession>A0ABT9VFR1</accession>
<protein>
    <submittedName>
        <fullName evidence="1">Uncharacterized protein</fullName>
    </submittedName>
</protein>
<proteinExistence type="predicted"/>
<gene>
    <name evidence="1" type="ORF">J2S77_001725</name>
</gene>
<reference evidence="1 2" key="1">
    <citation type="submission" date="2023-07" db="EMBL/GenBank/DDBJ databases">
        <title>Genomic Encyclopedia of Type Strains, Phase IV (KMG-IV): sequencing the most valuable type-strain genomes for metagenomic binning, comparative biology and taxonomic classification.</title>
        <authorList>
            <person name="Goeker M."/>
        </authorList>
    </citation>
    <scope>NUCLEOTIDE SEQUENCE [LARGE SCALE GENOMIC DNA]</scope>
    <source>
        <strain evidence="1 2">DSM 16460</strain>
    </source>
</reference>
<organism evidence="1 2">
    <name type="scientific">Alkalibacillus salilacus</name>
    <dbReference type="NCBI Taxonomy" id="284582"/>
    <lineage>
        <taxon>Bacteria</taxon>
        <taxon>Bacillati</taxon>
        <taxon>Bacillota</taxon>
        <taxon>Bacilli</taxon>
        <taxon>Bacillales</taxon>
        <taxon>Bacillaceae</taxon>
        <taxon>Alkalibacillus</taxon>
    </lineage>
</organism>
<evidence type="ECO:0000313" key="1">
    <source>
        <dbReference type="EMBL" id="MDQ0159739.1"/>
    </source>
</evidence>
<evidence type="ECO:0000313" key="2">
    <source>
        <dbReference type="Proteomes" id="UP001224359"/>
    </source>
</evidence>
<keyword evidence="2" id="KW-1185">Reference proteome</keyword>